<feature type="transmembrane region" description="Helical" evidence="1">
    <location>
        <begin position="21"/>
        <end position="40"/>
    </location>
</feature>
<evidence type="ECO:0000313" key="4">
    <source>
        <dbReference type="Proteomes" id="UP000019140"/>
    </source>
</evidence>
<dbReference type="SUPFAM" id="SSF54106">
    <property type="entry name" value="LysM domain"/>
    <property type="match status" value="1"/>
</dbReference>
<comment type="caution">
    <text evidence="3">The sequence shown here is derived from an EMBL/GenBank/DDBJ whole genome shotgun (WGS) entry which is preliminary data.</text>
</comment>
<dbReference type="InterPro" id="IPR018392">
    <property type="entry name" value="LysM"/>
</dbReference>
<keyword evidence="1" id="KW-0472">Membrane</keyword>
<dbReference type="PROSITE" id="PS51782">
    <property type="entry name" value="LYSM"/>
    <property type="match status" value="1"/>
</dbReference>
<keyword evidence="1" id="KW-1133">Transmembrane helix</keyword>
<sequence>MTDPCTISTCVSPQAVWWYGFLKWFILGLLMLVLTFLLGLRSLTRPELTLAPGASKAVSPLPGLSLSVTGLQIGELMLDGSDGHVSGPLVVAGLALPGAVVQIRRDETFLGEVTVDASGDWSFRDVVRLLPGRYRFEVRLLGANQAVIKQSERIVVVIPKIAIELPPPISPVKIAQPLPVIAGVNKDQGGNLSKGFFGRGRPNSTIEIVQGRTVLGTIRVQADGSWRCACVLPPGVHTLAVREVRNPKRMSSPLVVTIANPAPPMVLPERQPEPARPRATCPDPLPAGEIRGHLYAIAECETLGRIAFRLHTDLPTLLAYNPQIPNPNRIYAGQLLNIPAPASCSALN</sequence>
<organism evidence="3 4">
    <name type="scientific">Candidatus Entotheonella gemina</name>
    <dbReference type="NCBI Taxonomy" id="1429439"/>
    <lineage>
        <taxon>Bacteria</taxon>
        <taxon>Pseudomonadati</taxon>
        <taxon>Nitrospinota/Tectimicrobiota group</taxon>
        <taxon>Candidatus Tectimicrobiota</taxon>
        <taxon>Candidatus Entotheonellia</taxon>
        <taxon>Candidatus Entotheonellales</taxon>
        <taxon>Candidatus Entotheonellaceae</taxon>
        <taxon>Candidatus Entotheonella</taxon>
    </lineage>
</organism>
<dbReference type="PATRIC" id="fig|1429439.4.peg.3834"/>
<dbReference type="CDD" id="cd00118">
    <property type="entry name" value="LysM"/>
    <property type="match status" value="1"/>
</dbReference>
<keyword evidence="4" id="KW-1185">Reference proteome</keyword>
<evidence type="ECO:0000313" key="3">
    <source>
        <dbReference type="EMBL" id="ETX05507.1"/>
    </source>
</evidence>
<dbReference type="HOGENOM" id="CLU_796159_0_0_7"/>
<dbReference type="Proteomes" id="UP000019140">
    <property type="component" value="Unassembled WGS sequence"/>
</dbReference>
<proteinExistence type="predicted"/>
<protein>
    <recommendedName>
        <fullName evidence="2">LysM domain-containing protein</fullName>
    </recommendedName>
</protein>
<accession>W4M791</accession>
<evidence type="ECO:0000256" key="1">
    <source>
        <dbReference type="SAM" id="Phobius"/>
    </source>
</evidence>
<dbReference type="Pfam" id="PF01476">
    <property type="entry name" value="LysM"/>
    <property type="match status" value="1"/>
</dbReference>
<gene>
    <name evidence="3" type="ORF">ETSY2_22550</name>
</gene>
<keyword evidence="1" id="KW-0812">Transmembrane</keyword>
<dbReference type="Gene3D" id="3.10.350.10">
    <property type="entry name" value="LysM domain"/>
    <property type="match status" value="1"/>
</dbReference>
<dbReference type="AlphaFoldDB" id="W4M791"/>
<dbReference type="InterPro" id="IPR036779">
    <property type="entry name" value="LysM_dom_sf"/>
</dbReference>
<dbReference type="EMBL" id="AZHX01000940">
    <property type="protein sequence ID" value="ETX05507.1"/>
    <property type="molecule type" value="Genomic_DNA"/>
</dbReference>
<reference evidence="3 4" key="1">
    <citation type="journal article" date="2014" name="Nature">
        <title>An environmental bacterial taxon with a large and distinct metabolic repertoire.</title>
        <authorList>
            <person name="Wilson M.C."/>
            <person name="Mori T."/>
            <person name="Ruckert C."/>
            <person name="Uria A.R."/>
            <person name="Helf M.J."/>
            <person name="Takada K."/>
            <person name="Gernert C."/>
            <person name="Steffens U.A."/>
            <person name="Heycke N."/>
            <person name="Schmitt S."/>
            <person name="Rinke C."/>
            <person name="Helfrich E.J."/>
            <person name="Brachmann A.O."/>
            <person name="Gurgui C."/>
            <person name="Wakimoto T."/>
            <person name="Kracht M."/>
            <person name="Crusemann M."/>
            <person name="Hentschel U."/>
            <person name="Abe I."/>
            <person name="Matsunaga S."/>
            <person name="Kalinowski J."/>
            <person name="Takeyama H."/>
            <person name="Piel J."/>
        </authorList>
    </citation>
    <scope>NUCLEOTIDE SEQUENCE [LARGE SCALE GENOMIC DNA]</scope>
    <source>
        <strain evidence="4">TSY2</strain>
    </source>
</reference>
<name>W4M791_9BACT</name>
<evidence type="ECO:0000259" key="2">
    <source>
        <dbReference type="PROSITE" id="PS51782"/>
    </source>
</evidence>
<feature type="domain" description="LysM" evidence="2">
    <location>
        <begin position="293"/>
        <end position="338"/>
    </location>
</feature>
<dbReference type="SMART" id="SM00257">
    <property type="entry name" value="LysM"/>
    <property type="match status" value="1"/>
</dbReference>